<gene>
    <name evidence="2" type="ORF">ETD86_37505</name>
</gene>
<evidence type="ECO:0000259" key="1">
    <source>
        <dbReference type="Pfam" id="PF08241"/>
    </source>
</evidence>
<dbReference type="InterPro" id="IPR029063">
    <property type="entry name" value="SAM-dependent_MTases_sf"/>
</dbReference>
<dbReference type="Gene3D" id="3.40.50.150">
    <property type="entry name" value="Vaccinia Virus protein VP39"/>
    <property type="match status" value="1"/>
</dbReference>
<reference evidence="2 3" key="1">
    <citation type="submission" date="2019-05" db="EMBL/GenBank/DDBJ databases">
        <title>Draft genome sequence of Nonomuraea turkmeniaca DSM 43926.</title>
        <authorList>
            <person name="Saricaoglu S."/>
            <person name="Isik K."/>
        </authorList>
    </citation>
    <scope>NUCLEOTIDE SEQUENCE [LARGE SCALE GENOMIC DNA]</scope>
    <source>
        <strain evidence="2 3">DSM 43926</strain>
    </source>
</reference>
<feature type="domain" description="Methyltransferase type 11" evidence="1">
    <location>
        <begin position="39"/>
        <end position="114"/>
    </location>
</feature>
<dbReference type="PANTHER" id="PTHR43591:SF24">
    <property type="entry name" value="2-METHOXY-6-POLYPRENYL-1,4-BENZOQUINOL METHYLASE, MITOCHONDRIAL"/>
    <property type="match status" value="1"/>
</dbReference>
<keyword evidence="2" id="KW-0808">Transferase</keyword>
<sequence>MNANPYQTIGFGYSRHRRPDPRIAGQIDQALGSAQTVINVGAGTGSYEPRSRRVIAVEPSTVMMRQRPPGSAPVIQGYAECLPFPDKSFDAAMAILTVHHWTDAAAGLAEMRRVSGRQIILTWDPAVTARFWLVEEYLPEIAEADAGLASLDVVQTWFRRNGARVSVDHVRVAADCTDGFLGAYWQRPHRYLDPQVRAAISTLANLDQHLVEYAMRRLAADVATGRWHDRHRRLLAVHTLDLGYRLVTTTDRDDAGEHLPPGSDPASD</sequence>
<dbReference type="GO" id="GO:0008757">
    <property type="term" value="F:S-adenosylmethionine-dependent methyltransferase activity"/>
    <property type="evidence" value="ECO:0007669"/>
    <property type="project" value="InterPro"/>
</dbReference>
<evidence type="ECO:0000313" key="2">
    <source>
        <dbReference type="EMBL" id="TMR10953.1"/>
    </source>
</evidence>
<dbReference type="Proteomes" id="UP000309128">
    <property type="component" value="Unassembled WGS sequence"/>
</dbReference>
<dbReference type="Pfam" id="PF08241">
    <property type="entry name" value="Methyltransf_11"/>
    <property type="match status" value="1"/>
</dbReference>
<evidence type="ECO:0000313" key="3">
    <source>
        <dbReference type="Proteomes" id="UP000309128"/>
    </source>
</evidence>
<comment type="caution">
    <text evidence="2">The sequence shown here is derived from an EMBL/GenBank/DDBJ whole genome shotgun (WGS) entry which is preliminary data.</text>
</comment>
<protein>
    <submittedName>
        <fullName evidence="2">Class I SAM-dependent methyltransferase</fullName>
    </submittedName>
</protein>
<dbReference type="OrthoDB" id="9809391at2"/>
<dbReference type="SUPFAM" id="SSF53335">
    <property type="entry name" value="S-adenosyl-L-methionine-dependent methyltransferases"/>
    <property type="match status" value="1"/>
</dbReference>
<dbReference type="EMBL" id="VCKY01000171">
    <property type="protein sequence ID" value="TMR10953.1"/>
    <property type="molecule type" value="Genomic_DNA"/>
</dbReference>
<keyword evidence="2" id="KW-0489">Methyltransferase</keyword>
<keyword evidence="3" id="KW-1185">Reference proteome</keyword>
<dbReference type="PANTHER" id="PTHR43591">
    <property type="entry name" value="METHYLTRANSFERASE"/>
    <property type="match status" value="1"/>
</dbReference>
<dbReference type="InterPro" id="IPR013216">
    <property type="entry name" value="Methyltransf_11"/>
</dbReference>
<organism evidence="2 3">
    <name type="scientific">Nonomuraea turkmeniaca</name>
    <dbReference type="NCBI Taxonomy" id="103838"/>
    <lineage>
        <taxon>Bacteria</taxon>
        <taxon>Bacillati</taxon>
        <taxon>Actinomycetota</taxon>
        <taxon>Actinomycetes</taxon>
        <taxon>Streptosporangiales</taxon>
        <taxon>Streptosporangiaceae</taxon>
        <taxon>Nonomuraea</taxon>
    </lineage>
</organism>
<proteinExistence type="predicted"/>
<accession>A0A5S4FP64</accession>
<name>A0A5S4FP64_9ACTN</name>
<dbReference type="GO" id="GO:0032259">
    <property type="term" value="P:methylation"/>
    <property type="evidence" value="ECO:0007669"/>
    <property type="project" value="UniProtKB-KW"/>
</dbReference>
<dbReference type="AlphaFoldDB" id="A0A5S4FP64"/>